<dbReference type="EMBL" id="JARJLG010000071">
    <property type="protein sequence ID" value="KAJ7753429.1"/>
    <property type="molecule type" value="Genomic_DNA"/>
</dbReference>
<reference evidence="1" key="1">
    <citation type="submission" date="2023-03" db="EMBL/GenBank/DDBJ databases">
        <title>Massive genome expansion in bonnet fungi (Mycena s.s.) driven by repeated elements and novel gene families across ecological guilds.</title>
        <authorList>
            <consortium name="Lawrence Berkeley National Laboratory"/>
            <person name="Harder C.B."/>
            <person name="Miyauchi S."/>
            <person name="Viragh M."/>
            <person name="Kuo A."/>
            <person name="Thoen E."/>
            <person name="Andreopoulos B."/>
            <person name="Lu D."/>
            <person name="Skrede I."/>
            <person name="Drula E."/>
            <person name="Henrissat B."/>
            <person name="Morin E."/>
            <person name="Kohler A."/>
            <person name="Barry K."/>
            <person name="LaButti K."/>
            <person name="Morin E."/>
            <person name="Salamov A."/>
            <person name="Lipzen A."/>
            <person name="Mereny Z."/>
            <person name="Hegedus B."/>
            <person name="Baldrian P."/>
            <person name="Stursova M."/>
            <person name="Weitz H."/>
            <person name="Taylor A."/>
            <person name="Grigoriev I.V."/>
            <person name="Nagy L.G."/>
            <person name="Martin F."/>
            <person name="Kauserud H."/>
        </authorList>
    </citation>
    <scope>NUCLEOTIDE SEQUENCE</scope>
    <source>
        <strain evidence="1">CBHHK188m</strain>
    </source>
</reference>
<protein>
    <submittedName>
        <fullName evidence="1">Uncharacterized protein</fullName>
    </submittedName>
</protein>
<accession>A0AAD7NBK3</accession>
<evidence type="ECO:0000313" key="2">
    <source>
        <dbReference type="Proteomes" id="UP001215280"/>
    </source>
</evidence>
<gene>
    <name evidence="1" type="ORF">DFH07DRAFT_774176</name>
</gene>
<proteinExistence type="predicted"/>
<sequence>MSQSSTRVGKRPKHFLDKTVALLFAFVELALTFPANRPAAARGLAESIADIQEQKSQIKLNHLAAERNPGASRCQKFRVEESAEQTPETVKAIHFTAWRRRSIYATDEEESLIRLMAFGAPSVTPINSDPSDAWQKLNNNIADSCGIMLVVGCRHPAIGSWF</sequence>
<keyword evidence="2" id="KW-1185">Reference proteome</keyword>
<organism evidence="1 2">
    <name type="scientific">Mycena maculata</name>
    <dbReference type="NCBI Taxonomy" id="230809"/>
    <lineage>
        <taxon>Eukaryota</taxon>
        <taxon>Fungi</taxon>
        <taxon>Dikarya</taxon>
        <taxon>Basidiomycota</taxon>
        <taxon>Agaricomycotina</taxon>
        <taxon>Agaricomycetes</taxon>
        <taxon>Agaricomycetidae</taxon>
        <taxon>Agaricales</taxon>
        <taxon>Marasmiineae</taxon>
        <taxon>Mycenaceae</taxon>
        <taxon>Mycena</taxon>
    </lineage>
</organism>
<dbReference type="AlphaFoldDB" id="A0AAD7NBK3"/>
<comment type="caution">
    <text evidence="1">The sequence shown here is derived from an EMBL/GenBank/DDBJ whole genome shotgun (WGS) entry which is preliminary data.</text>
</comment>
<name>A0AAD7NBK3_9AGAR</name>
<dbReference type="Proteomes" id="UP001215280">
    <property type="component" value="Unassembled WGS sequence"/>
</dbReference>
<evidence type="ECO:0000313" key="1">
    <source>
        <dbReference type="EMBL" id="KAJ7753429.1"/>
    </source>
</evidence>